<name>A0A9K3PJW9_9STRA</name>
<dbReference type="CDD" id="cd00143">
    <property type="entry name" value="PP2Cc"/>
    <property type="match status" value="1"/>
</dbReference>
<dbReference type="PANTHER" id="PTHR47992">
    <property type="entry name" value="PROTEIN PHOSPHATASE"/>
    <property type="match status" value="1"/>
</dbReference>
<dbReference type="InterPro" id="IPR001932">
    <property type="entry name" value="PPM-type_phosphatase-like_dom"/>
</dbReference>
<dbReference type="SMART" id="SM00332">
    <property type="entry name" value="PP2Cc"/>
    <property type="match status" value="1"/>
</dbReference>
<dbReference type="InterPro" id="IPR015655">
    <property type="entry name" value="PP2C"/>
</dbReference>
<proteinExistence type="predicted"/>
<dbReference type="OrthoDB" id="48574at2759"/>
<reference evidence="3" key="1">
    <citation type="journal article" date="2021" name="Sci. Rep.">
        <title>Diploid genomic architecture of Nitzschia inconspicua, an elite biomass production diatom.</title>
        <authorList>
            <person name="Oliver A."/>
            <person name="Podell S."/>
            <person name="Pinowska A."/>
            <person name="Traller J.C."/>
            <person name="Smith S.R."/>
            <person name="McClure R."/>
            <person name="Beliaev A."/>
            <person name="Bohutskyi P."/>
            <person name="Hill E.A."/>
            <person name="Rabines A."/>
            <person name="Zheng H."/>
            <person name="Allen L.Z."/>
            <person name="Kuo A."/>
            <person name="Grigoriev I.V."/>
            <person name="Allen A.E."/>
            <person name="Hazlebeck D."/>
            <person name="Allen E.E."/>
        </authorList>
    </citation>
    <scope>NUCLEOTIDE SEQUENCE</scope>
    <source>
        <strain evidence="3">Hildebrandi</strain>
    </source>
</reference>
<gene>
    <name evidence="3" type="ORF">IV203_009832</name>
</gene>
<evidence type="ECO:0000256" key="1">
    <source>
        <dbReference type="SAM" id="MobiDB-lite"/>
    </source>
</evidence>
<accession>A0A9K3PJW9</accession>
<dbReference type="GO" id="GO:0004722">
    <property type="term" value="F:protein serine/threonine phosphatase activity"/>
    <property type="evidence" value="ECO:0007669"/>
    <property type="project" value="InterPro"/>
</dbReference>
<sequence>MFRMTNFRNGFTTAVIGVGATVCTVYAMKKLLMMYHDTNQRDDDDDNSNDDNCQFNNNINNIFGILKQYYYYYQSDNNQKKKVPSNSTTTTTTTTTALETQPPPTKDDGDIIATTPSTPIADATLVAPSTTTAMTTEVVPDDTSQFQTPSPKKTMVVNNQRIVSEAKARNECRDRVIEASEALAEAEFYPENKKNKAETAFRIAANKSMIQPNKLNKLRKLIQNEPWLLQARSFGLGLNCPDGYTLLMAAAFGGQVDAAKVILDAATIHKVTHPEMDSLHLDRNILGKAPIAIAAEAGHMEMVDFLTPLHMTPIPETTDFVQLVLSPPIDSLGRTPLGNAIMSPNPKARSNKKALESKLFSPDDMSIRGRYHPVQDRMTVLPTDLQLAYGTAEMPGRRIAMEDAVCEDVWDQELLLEEEDTAVSQVIKMSFLLLGVCDGHGDSGQVSDFVAENVAPILRQKIETIADGNPIDMSSEEFWKNVWTATSIEVDARLKKKKLEGGSTAVFTLITKEYIITANTGDSRAVLIQTNGVKPLSFDHKPEDPIETARVTKAGMTVVHLNIPDQNGQDIVYHKIAKDSSLKNTMSVARAYGDFDYKCCCKAKRDVTTEDAEEEQVEEETAILLPPEEQPITCVPDVTIHKRQPNTDCYLVIACDGIWDVMSNEDVGDFVKNQIRRMNEENVSQALLPEVGDALLQECLVKGSLDNMSTIIVSLKPEDEPLLFSSNGMSPKALEF</sequence>
<evidence type="ECO:0000259" key="2">
    <source>
        <dbReference type="PROSITE" id="PS51746"/>
    </source>
</evidence>
<protein>
    <submittedName>
        <fullName evidence="3">Protein phosphatase 2C</fullName>
    </submittedName>
</protein>
<feature type="domain" description="PPM-type phosphatase" evidence="2">
    <location>
        <begin position="388"/>
        <end position="715"/>
    </location>
</feature>
<dbReference type="AlphaFoldDB" id="A0A9K3PJW9"/>
<dbReference type="EMBL" id="JAGRRH010000018">
    <property type="protein sequence ID" value="KAG7350472.1"/>
    <property type="molecule type" value="Genomic_DNA"/>
</dbReference>
<feature type="region of interest" description="Disordered" evidence="1">
    <location>
        <begin position="79"/>
        <end position="110"/>
    </location>
</feature>
<evidence type="ECO:0000313" key="3">
    <source>
        <dbReference type="EMBL" id="KAG7350472.1"/>
    </source>
</evidence>
<comment type="caution">
    <text evidence="3">The sequence shown here is derived from an EMBL/GenBank/DDBJ whole genome shotgun (WGS) entry which is preliminary data.</text>
</comment>
<organism evidence="3 4">
    <name type="scientific">Nitzschia inconspicua</name>
    <dbReference type="NCBI Taxonomy" id="303405"/>
    <lineage>
        <taxon>Eukaryota</taxon>
        <taxon>Sar</taxon>
        <taxon>Stramenopiles</taxon>
        <taxon>Ochrophyta</taxon>
        <taxon>Bacillariophyta</taxon>
        <taxon>Bacillariophyceae</taxon>
        <taxon>Bacillariophycidae</taxon>
        <taxon>Bacillariales</taxon>
        <taxon>Bacillariaceae</taxon>
        <taxon>Nitzschia</taxon>
    </lineage>
</organism>
<keyword evidence="4" id="KW-1185">Reference proteome</keyword>
<dbReference type="PROSITE" id="PS51746">
    <property type="entry name" value="PPM_2"/>
    <property type="match status" value="1"/>
</dbReference>
<dbReference type="Pfam" id="PF00481">
    <property type="entry name" value="PP2C"/>
    <property type="match status" value="1"/>
</dbReference>
<evidence type="ECO:0000313" key="4">
    <source>
        <dbReference type="Proteomes" id="UP000693970"/>
    </source>
</evidence>
<reference evidence="3" key="2">
    <citation type="submission" date="2021-04" db="EMBL/GenBank/DDBJ databases">
        <authorList>
            <person name="Podell S."/>
        </authorList>
    </citation>
    <scope>NUCLEOTIDE SEQUENCE</scope>
    <source>
        <strain evidence="3">Hildebrandi</strain>
    </source>
</reference>
<dbReference type="Proteomes" id="UP000693970">
    <property type="component" value="Unassembled WGS sequence"/>
</dbReference>